<reference evidence="3" key="1">
    <citation type="submission" date="2016-02" db="EMBL/GenBank/DDBJ databases">
        <title>Comparative genomics of biotechnologically important yeasts.</title>
        <authorList>
            <consortium name="DOE Joint Genome Institute"/>
            <person name="Riley R."/>
            <person name="Haridas S."/>
            <person name="Wolfe K.H."/>
            <person name="Lopes M.R."/>
            <person name="Hittinger C.T."/>
            <person name="Goker M."/>
            <person name="Salamov A."/>
            <person name="Wisecaver J."/>
            <person name="Long T.M."/>
            <person name="Aerts A.L."/>
            <person name="Barry K."/>
            <person name="Choi C."/>
            <person name="Clum A."/>
            <person name="Coughlan A.Y."/>
            <person name="Deshpande S."/>
            <person name="Douglass A.P."/>
            <person name="Hanson S.J."/>
            <person name="Klenk H.-P."/>
            <person name="Labutti K."/>
            <person name="Lapidus A."/>
            <person name="Lindquist E."/>
            <person name="Lipzen A."/>
            <person name="Meier-Kolthoff J.P."/>
            <person name="Ohm R.A."/>
            <person name="Otillar R.P."/>
            <person name="Pangilinan J."/>
            <person name="Peng Y."/>
            <person name="Rokas A."/>
            <person name="Rosa C.A."/>
            <person name="Scheuner C."/>
            <person name="Sibirny A.A."/>
            <person name="Slot J.C."/>
            <person name="Stielow J.B."/>
            <person name="Sun H."/>
            <person name="Kurtzman C.P."/>
            <person name="Blackwell M."/>
            <person name="Jeffries T.W."/>
            <person name="Grigoriev I.V."/>
        </authorList>
    </citation>
    <scope>NUCLEOTIDE SEQUENCE [LARGE SCALE GENOMIC DNA]</scope>
    <source>
        <strain evidence="3">NRRL Y-17796</strain>
    </source>
</reference>
<gene>
    <name evidence="2" type="ORF">CANCADRAFT_1336</name>
</gene>
<protein>
    <submittedName>
        <fullName evidence="2">Uncharacterized protein</fullName>
    </submittedName>
</protein>
<evidence type="ECO:0000313" key="2">
    <source>
        <dbReference type="EMBL" id="ODV92742.1"/>
    </source>
</evidence>
<feature type="region of interest" description="Disordered" evidence="1">
    <location>
        <begin position="210"/>
        <end position="241"/>
    </location>
</feature>
<keyword evidence="3" id="KW-1185">Reference proteome</keyword>
<dbReference type="AlphaFoldDB" id="A0A1E4TLW5"/>
<name>A0A1E4TLW5_9ASCO</name>
<evidence type="ECO:0000256" key="1">
    <source>
        <dbReference type="SAM" id="MobiDB-lite"/>
    </source>
</evidence>
<dbReference type="EMBL" id="KV453841">
    <property type="protein sequence ID" value="ODV92742.1"/>
    <property type="molecule type" value="Genomic_DNA"/>
</dbReference>
<accession>A0A1E4TLW5</accession>
<organism evidence="2 3">
    <name type="scientific">Tortispora caseinolytica NRRL Y-17796</name>
    <dbReference type="NCBI Taxonomy" id="767744"/>
    <lineage>
        <taxon>Eukaryota</taxon>
        <taxon>Fungi</taxon>
        <taxon>Dikarya</taxon>
        <taxon>Ascomycota</taxon>
        <taxon>Saccharomycotina</taxon>
        <taxon>Trigonopsidomycetes</taxon>
        <taxon>Trigonopsidales</taxon>
        <taxon>Trigonopsidaceae</taxon>
        <taxon>Tortispora</taxon>
    </lineage>
</organism>
<dbReference type="Proteomes" id="UP000095023">
    <property type="component" value="Unassembled WGS sequence"/>
</dbReference>
<proteinExistence type="predicted"/>
<evidence type="ECO:0000313" key="3">
    <source>
        <dbReference type="Proteomes" id="UP000095023"/>
    </source>
</evidence>
<sequence>MKTITEIETYLCKPPVDTTTVYARSFSSAKGLATVYGDECASAVTHVDGWYCYECHPVVVTYVPKPPLVSNDHTYVWGYYEQVDVSISIDATVSVQVPIVITIPTTVPAASTTDNVAPIYRSTLLSSDQPSYVATGTIAPIFQSSSSAPSSVFLDSSSKSSNTASVMPLTQISSDDGLSSVLTSSVFHYSNSSFFTSSISASVSSSAVSILEPSSSPEPSSSVESGLSIEPSYHNESSRYSESSSSIDITSSIEISFSVESTSSTDPSSSAEPIFFFEPSSTIEPSSLLDISSSIGVSSSVDSGSSIELSSSLETSSSPQFNSSSTAFASSSTVSASHVSSFFAALSSSVYSPSSSQLYSPVPETTCSSLAYTESTGFVAFYTAANSEWEDAYFANGEYRELVGTQANLTVDVNSLKYSGEISVGGTRICETLVYIKSDMESQVVTLNNVIYGNPLIFWGTYRMDSYLYLGGSAMSCKNMGEIGEGGTPTKTHINHLVDLTQTSGSAALAINLEADVWYPLRHVSVERLTNSFAFTFSSETFLTFDTNVIVRGSSDITPFLFSSSEVKKITEIETYLCEPPVDTTTVYARSFSSAKGLATVYGDECASAVTHVDGWYCYECHPVVVTYVPKPPLVSNDHTYVWGYYEQIDVSISIDATVSVQVPIVVTIPTTVPAASTTDNVLTSSVSNYSNSSFSTSSISTSSSTVSILESYSSPEPSSSVESSSSIELGSSTGPSSSVLSNSSLIAVSSSSAVGASNISSSFTTSSSSVYSPSSSLFSSHVSGPTCNSLSYTESIAYLATYSAIYWEWDCTYFANGEYRELQRSSETVNVQANWLHYISQFTFFNAVIYETLVYVKYAAKSPIIKLTSITLAELKGSGSLYVGSYLYLGGSAMSCKDMSEIGEGGTNWTARYSHLLDSIYVESQWTDSFDTDLDVDVWYPLRHVLAEHLTDHIIIEIWSDTSLTFSTDISVQGSGEVEPVPKNV</sequence>